<keyword evidence="3" id="KW-1185">Reference proteome</keyword>
<dbReference type="Proteomes" id="UP001501446">
    <property type="component" value="Unassembled WGS sequence"/>
</dbReference>
<evidence type="ECO:0000313" key="2">
    <source>
        <dbReference type="EMBL" id="GAA4699910.1"/>
    </source>
</evidence>
<feature type="transmembrane region" description="Helical" evidence="1">
    <location>
        <begin position="61"/>
        <end position="82"/>
    </location>
</feature>
<feature type="transmembrane region" description="Helical" evidence="1">
    <location>
        <begin position="103"/>
        <end position="129"/>
    </location>
</feature>
<gene>
    <name evidence="2" type="ORF">GCM10025781_17520</name>
</gene>
<keyword evidence="1" id="KW-0472">Membrane</keyword>
<proteinExistence type="predicted"/>
<reference evidence="3" key="1">
    <citation type="journal article" date="2019" name="Int. J. Syst. Evol. Microbiol.">
        <title>The Global Catalogue of Microorganisms (GCM) 10K type strain sequencing project: providing services to taxonomists for standard genome sequencing and annotation.</title>
        <authorList>
            <consortium name="The Broad Institute Genomics Platform"/>
            <consortium name="The Broad Institute Genome Sequencing Center for Infectious Disease"/>
            <person name="Wu L."/>
            <person name="Ma J."/>
        </authorList>
    </citation>
    <scope>NUCLEOTIDE SEQUENCE [LARGE SCALE GENOMIC DNA]</scope>
    <source>
        <strain evidence="3">JCM 18958</strain>
    </source>
</reference>
<accession>A0ABP8X4X0</accession>
<keyword evidence="1" id="KW-0812">Transmembrane</keyword>
<feature type="transmembrane region" description="Helical" evidence="1">
    <location>
        <begin position="25"/>
        <end position="49"/>
    </location>
</feature>
<name>A0ABP8X4X0_9MICC</name>
<keyword evidence="1" id="KW-1133">Transmembrane helix</keyword>
<organism evidence="2 3">
    <name type="scientific">Kocuria gwangalliensis</name>
    <dbReference type="NCBI Taxonomy" id="501592"/>
    <lineage>
        <taxon>Bacteria</taxon>
        <taxon>Bacillati</taxon>
        <taxon>Actinomycetota</taxon>
        <taxon>Actinomycetes</taxon>
        <taxon>Micrococcales</taxon>
        <taxon>Micrococcaceae</taxon>
        <taxon>Kocuria</taxon>
    </lineage>
</organism>
<sequence length="197" mass="21380">MVLTGPMSRPKLLAGMVRCNRPLRLLPALSSCMAAAVATGGFGIFYASIWNMSDALSTQRMAMISVFVVTAFSIWLIGHNGLWNPLKGAYDQMRSGLDNAATVITVGVGIAVMYLVIWAMLLAVTLAVVDAEYLAGDVGHSVNFTNYMDIAWLASALGMMGGALGLNFDSESAISEATYTRREYVRRRLAKKREEQD</sequence>
<dbReference type="EMBL" id="BAABLN010000028">
    <property type="protein sequence ID" value="GAA4699910.1"/>
    <property type="molecule type" value="Genomic_DNA"/>
</dbReference>
<protein>
    <submittedName>
        <fullName evidence="2">Uncharacterized protein</fullName>
    </submittedName>
</protein>
<feature type="transmembrane region" description="Helical" evidence="1">
    <location>
        <begin position="149"/>
        <end position="168"/>
    </location>
</feature>
<evidence type="ECO:0000313" key="3">
    <source>
        <dbReference type="Proteomes" id="UP001501446"/>
    </source>
</evidence>
<comment type="caution">
    <text evidence="2">The sequence shown here is derived from an EMBL/GenBank/DDBJ whole genome shotgun (WGS) entry which is preliminary data.</text>
</comment>
<evidence type="ECO:0000256" key="1">
    <source>
        <dbReference type="SAM" id="Phobius"/>
    </source>
</evidence>